<gene>
    <name evidence="1" type="ORF">CMC5_066720</name>
</gene>
<reference evidence="1 2" key="1">
    <citation type="submission" date="2015-07" db="EMBL/GenBank/DDBJ databases">
        <title>Genome analysis of myxobacterium Chondromyces crocatus Cm c5 reveals a high potential for natural compound synthesis and the genetic basis for the loss of fruiting body formation.</title>
        <authorList>
            <person name="Zaburannyi N."/>
            <person name="Bunk B."/>
            <person name="Maier J."/>
            <person name="Overmann J."/>
            <person name="Mueller R."/>
        </authorList>
    </citation>
    <scope>NUCLEOTIDE SEQUENCE [LARGE SCALE GENOMIC DNA]</scope>
    <source>
        <strain evidence="1 2">Cm c5</strain>
    </source>
</reference>
<evidence type="ECO:0000313" key="1">
    <source>
        <dbReference type="EMBL" id="AKT42446.1"/>
    </source>
</evidence>
<dbReference type="Proteomes" id="UP000067626">
    <property type="component" value="Chromosome"/>
</dbReference>
<dbReference type="InterPro" id="IPR016084">
    <property type="entry name" value="Haem_Oase-like_multi-hlx"/>
</dbReference>
<dbReference type="STRING" id="52.CMC5_066720"/>
<dbReference type="Pfam" id="PF01126">
    <property type="entry name" value="Heme_oxygenase"/>
    <property type="match status" value="1"/>
</dbReference>
<dbReference type="InterPro" id="IPR016053">
    <property type="entry name" value="Haem_Oase-like"/>
</dbReference>
<accession>A0A0K1ENM6</accession>
<keyword evidence="2" id="KW-1185">Reference proteome</keyword>
<dbReference type="SUPFAM" id="SSF48613">
    <property type="entry name" value="Heme oxygenase-like"/>
    <property type="match status" value="1"/>
</dbReference>
<evidence type="ECO:0000313" key="2">
    <source>
        <dbReference type="Proteomes" id="UP000067626"/>
    </source>
</evidence>
<sequence>MEQNATEAAGKNPLLERLRSATRELHERIELVVPLLRPGLTREAYITYLARLVGYYPPVEEAMASAPPAFQQHFGIPERGKSHLLHRDLLALGLGEEQIAGLPRCTDLPLLSTPDHMVGCLYVLEGSTLGSRVLLRTMRTLGFDEGSGASFLAGYGNETGPMWVRYGEALATYAPRADVAAVIRGAEDTFTTLERWIGSAEA</sequence>
<dbReference type="PATRIC" id="fig|52.7.peg.7329"/>
<dbReference type="GO" id="GO:0004392">
    <property type="term" value="F:heme oxygenase (decyclizing) activity"/>
    <property type="evidence" value="ECO:0007669"/>
    <property type="project" value="InterPro"/>
</dbReference>
<dbReference type="RefSeq" id="WP_050434076.1">
    <property type="nucleotide sequence ID" value="NZ_CP012159.1"/>
</dbReference>
<organism evidence="1 2">
    <name type="scientific">Chondromyces crocatus</name>
    <dbReference type="NCBI Taxonomy" id="52"/>
    <lineage>
        <taxon>Bacteria</taxon>
        <taxon>Pseudomonadati</taxon>
        <taxon>Myxococcota</taxon>
        <taxon>Polyangia</taxon>
        <taxon>Polyangiales</taxon>
        <taxon>Polyangiaceae</taxon>
        <taxon>Chondromyces</taxon>
    </lineage>
</organism>
<dbReference type="Gene3D" id="1.20.910.10">
    <property type="entry name" value="Heme oxygenase-like"/>
    <property type="match status" value="1"/>
</dbReference>
<dbReference type="GO" id="GO:0006788">
    <property type="term" value="P:heme oxidation"/>
    <property type="evidence" value="ECO:0007669"/>
    <property type="project" value="InterPro"/>
</dbReference>
<dbReference type="KEGG" id="ccro:CMC5_066720"/>
<dbReference type="AlphaFoldDB" id="A0A0K1ENM6"/>
<protein>
    <submittedName>
        <fullName evidence="1">Heme oxygenase</fullName>
    </submittedName>
</protein>
<name>A0A0K1ENM6_CHOCO</name>
<proteinExistence type="predicted"/>
<dbReference type="EMBL" id="CP012159">
    <property type="protein sequence ID" value="AKT42446.1"/>
    <property type="molecule type" value="Genomic_DNA"/>
</dbReference>
<dbReference type="OrthoDB" id="114943at2"/>
<dbReference type="CDD" id="cd19166">
    <property type="entry name" value="HemeO-bac"/>
    <property type="match status" value="1"/>
</dbReference>